<keyword evidence="3" id="KW-0732">Signal</keyword>
<dbReference type="Pfam" id="PF23598">
    <property type="entry name" value="LRR_14"/>
    <property type="match status" value="1"/>
</dbReference>
<dbReference type="GO" id="GO:0005737">
    <property type="term" value="C:cytoplasm"/>
    <property type="evidence" value="ECO:0007669"/>
    <property type="project" value="TreeGrafter"/>
</dbReference>
<dbReference type="Gene3D" id="3.80.10.10">
    <property type="entry name" value="Ribonuclease Inhibitor"/>
    <property type="match status" value="3"/>
</dbReference>
<evidence type="ECO:0000259" key="4">
    <source>
        <dbReference type="Pfam" id="PF23598"/>
    </source>
</evidence>
<dbReference type="EMBL" id="ATCN01000274">
    <property type="protein sequence ID" value="EPR79395.1"/>
    <property type="molecule type" value="Genomic_DNA"/>
</dbReference>
<evidence type="ECO:0000256" key="2">
    <source>
        <dbReference type="ARBA" id="ARBA00022737"/>
    </source>
</evidence>
<dbReference type="PROSITE" id="PS51450">
    <property type="entry name" value="LRR"/>
    <property type="match status" value="2"/>
</dbReference>
<protein>
    <submittedName>
        <fullName evidence="5">Leucine rich repeat protein</fullName>
    </submittedName>
</protein>
<dbReference type="InterPro" id="IPR050216">
    <property type="entry name" value="LRR_domain-containing"/>
</dbReference>
<dbReference type="InterPro" id="IPR003591">
    <property type="entry name" value="Leu-rich_rpt_typical-subtyp"/>
</dbReference>
<dbReference type="Proteomes" id="UP000014978">
    <property type="component" value="Unassembled WGS sequence"/>
</dbReference>
<keyword evidence="1" id="KW-0433">Leucine-rich repeat</keyword>
<dbReference type="PANTHER" id="PTHR48051">
    <property type="match status" value="1"/>
</dbReference>
<dbReference type="SMART" id="SM00369">
    <property type="entry name" value="LRR_TYP"/>
    <property type="match status" value="7"/>
</dbReference>
<dbReference type="SUPFAM" id="SSF52075">
    <property type="entry name" value="Outer arm dynein light chain 1"/>
    <property type="match status" value="1"/>
</dbReference>
<evidence type="ECO:0000313" key="5">
    <source>
        <dbReference type="EMBL" id="EPR79395.1"/>
    </source>
</evidence>
<gene>
    <name evidence="5" type="ORF">SLOPH_1295</name>
</gene>
<proteinExistence type="predicted"/>
<evidence type="ECO:0000256" key="1">
    <source>
        <dbReference type="ARBA" id="ARBA00022614"/>
    </source>
</evidence>
<reference evidence="6" key="1">
    <citation type="journal article" date="2013" name="PLoS Genet.">
        <title>The genome of Spraguea lophii and the basis of host-microsporidian interactions.</title>
        <authorList>
            <person name="Campbell S.E."/>
            <person name="Williams T.A."/>
            <person name="Yousuf A."/>
            <person name="Soanes D.M."/>
            <person name="Paszkiewicz K.H."/>
            <person name="Williams B.A.P."/>
        </authorList>
    </citation>
    <scope>NUCLEOTIDE SEQUENCE [LARGE SCALE GENOMIC DNA]</scope>
    <source>
        <strain evidence="6">42_110</strain>
    </source>
</reference>
<accession>S7W8Z9</accession>
<dbReference type="STRING" id="1358809.S7W8Z9"/>
<dbReference type="InterPro" id="IPR032675">
    <property type="entry name" value="LRR_dom_sf"/>
</dbReference>
<keyword evidence="6" id="KW-1185">Reference proteome</keyword>
<dbReference type="SUPFAM" id="SSF52058">
    <property type="entry name" value="L domain-like"/>
    <property type="match status" value="1"/>
</dbReference>
<evidence type="ECO:0000313" key="6">
    <source>
        <dbReference type="Proteomes" id="UP000014978"/>
    </source>
</evidence>
<dbReference type="OrthoDB" id="1053178at2759"/>
<dbReference type="AlphaFoldDB" id="S7W8Z9"/>
<evidence type="ECO:0000256" key="3">
    <source>
        <dbReference type="SAM" id="SignalP"/>
    </source>
</evidence>
<dbReference type="InterPro" id="IPR055414">
    <property type="entry name" value="LRR_R13L4/SHOC2-like"/>
</dbReference>
<dbReference type="PANTHER" id="PTHR48051:SF1">
    <property type="entry name" value="RAS SUPPRESSOR PROTEIN 1"/>
    <property type="match status" value="1"/>
</dbReference>
<dbReference type="InParanoid" id="S7W8Z9"/>
<dbReference type="VEuPathDB" id="MicrosporidiaDB:SLOPH_1295"/>
<organism evidence="5 6">
    <name type="scientific">Spraguea lophii (strain 42_110)</name>
    <name type="common">Microsporidian parasite</name>
    <dbReference type="NCBI Taxonomy" id="1358809"/>
    <lineage>
        <taxon>Eukaryota</taxon>
        <taxon>Fungi</taxon>
        <taxon>Fungi incertae sedis</taxon>
        <taxon>Microsporidia</taxon>
        <taxon>Spragueidae</taxon>
        <taxon>Spraguea</taxon>
    </lineage>
</organism>
<dbReference type="InterPro" id="IPR001611">
    <property type="entry name" value="Leu-rich_rpt"/>
</dbReference>
<feature type="chain" id="PRO_5004558829" evidence="3">
    <location>
        <begin position="17"/>
        <end position="878"/>
    </location>
</feature>
<keyword evidence="2" id="KW-0677">Repeat</keyword>
<dbReference type="HOGENOM" id="CLU_016141_1_0_1"/>
<sequence>MNFLLLLFLSLMNCRTYTISSKNYDVVQELIPHPYETELFSDIKNNPDFSCKFIVQEHNTTGKIIEIKSLHNFDPETYYNILPKFFCDIDNLKILKLNDLNISTLPIQFEKIKELEELYLKGNKFKEFPKVLFLLPKLKVLYLIDNKIETIPSEIIQMNALENFFISCFETLISINLNLFRLTNLKNLDLSYNKPLFPNNTLTCHSEYSDVPSNPNEAEFNQDSNADLQCETYKCLKFLYLCGNNLRDLPRIFLNFINLEELDLTQNLFEEIPHTLQSFSNLKVLCMSLNHIEKLIIMDGMFNTLMKLHLYGNIIHEISISDNSLQNLEHINLSKNKFSKLDRNIFKILNRVGICIISNNMFTEIEQYPYSDDDSLYLNLYLKDISVLQNIFYYNRIFKLNISCKQQFNGNIDIFEHVPTDSKITYLDLSTCFLTRIPQSIFKFSNLETFIAHRNQIVVLENVFGTNNSLKVIDLSYNQIYTIVGSIFNINTLEKLRLYTNRIVFLPININNMSNMNLQIDLLNNPLQRQMNYVNWESGLIGIEEVNNDVLTNIRYNGERRLEYINLDLNVKNFYDNLNISNKLNLDKIKLCKSFKPEKHTKTKKQVEDMLKYISEYITYKREQKLDFLLNRIDQYYCYDENQFQESSAPREYQKTNSIIDYFEAVVIMMVELLPEQQEFVNDTLVRLLHSLNFKINTTNDNIRCLDGQGEAYIEAYMRLKLNDDCSSAEHKIIEIITNHKFAVLESITTGRDEGEERETFLMWRNILSAELGFEKVPNLHGNMSKIRQLYDKKYILEQFFSKFTFQSIINEINEYLKNEKYGLILYNRLRGYLISIFGEDLDLNNLFEYDEVTEHYIFRIQDEGAYLVLKSMGYLSE</sequence>
<comment type="caution">
    <text evidence="5">The sequence shown here is derived from an EMBL/GenBank/DDBJ whole genome shotgun (WGS) entry which is preliminary data.</text>
</comment>
<name>S7W8Z9_SPRLO</name>
<feature type="domain" description="Disease resistance R13L4/SHOC-2-like LRR" evidence="4">
    <location>
        <begin position="85"/>
        <end position="337"/>
    </location>
</feature>
<feature type="signal peptide" evidence="3">
    <location>
        <begin position="1"/>
        <end position="16"/>
    </location>
</feature>